<dbReference type="SUPFAM" id="SSF56112">
    <property type="entry name" value="Protein kinase-like (PK-like)"/>
    <property type="match status" value="1"/>
</dbReference>
<dbReference type="EMBL" id="RCHS01001889">
    <property type="protein sequence ID" value="RMX50847.1"/>
    <property type="molecule type" value="Genomic_DNA"/>
</dbReference>
<dbReference type="EC" id="2.7.11.1" evidence="2"/>
<feature type="domain" description="Protein kinase" evidence="10">
    <location>
        <begin position="26"/>
        <end position="282"/>
    </location>
</feature>
<keyword evidence="12" id="KW-1185">Reference proteome</keyword>
<keyword evidence="5" id="KW-0547">Nucleotide-binding</keyword>
<dbReference type="InterPro" id="IPR000719">
    <property type="entry name" value="Prot_kinase_dom"/>
</dbReference>
<evidence type="ECO:0000256" key="6">
    <source>
        <dbReference type="ARBA" id="ARBA00022777"/>
    </source>
</evidence>
<dbReference type="AlphaFoldDB" id="A0A3M6UB05"/>
<proteinExistence type="inferred from homology"/>
<evidence type="ECO:0000256" key="8">
    <source>
        <dbReference type="ARBA" id="ARBA00047899"/>
    </source>
</evidence>
<evidence type="ECO:0000256" key="7">
    <source>
        <dbReference type="ARBA" id="ARBA00022840"/>
    </source>
</evidence>
<evidence type="ECO:0000313" key="12">
    <source>
        <dbReference type="Proteomes" id="UP000275408"/>
    </source>
</evidence>
<dbReference type="GO" id="GO:0004674">
    <property type="term" value="F:protein serine/threonine kinase activity"/>
    <property type="evidence" value="ECO:0007669"/>
    <property type="project" value="UniProtKB-KW"/>
</dbReference>
<comment type="similarity">
    <text evidence="1">Belongs to the protein kinase superfamily. NEK Ser/Thr protein kinase family. NIMA subfamily.</text>
</comment>
<sequence>MPLPKKIPRGGKSKSQDEGRVFANRYRVEKRLGSGSFGTVYLVEDVRAPGEWKVLKEIFVGELQPDETVDAMREARMLSDLKNPNIVKFLDSFIDGEFFCIVTEYCEGGDLDDKIKAWKEAGKKFDESLILAWFIQLVLAVKYMHEKRILHRDLKTRNIFLKNNFIKLGDFGISRILMGTSDMATTFTGTPYYMSPEVLKHEGYKYKSDIWSMGVVLYELCNLQHAFQGESLMGVMYKIVEGNPPKLSKHYSKELQTLYERMLDKEPANRPSASEVLKNEYIAQHLSKLKHQIDDKLGHSIQVTEQQGGCLYKEPAGRPLTPMDKMKLRKQQKADEEAERVKRFTAAQVAETQQRYSSHKKNQSRVSLPWVAEHPDVFNDAAFTITATDSLEFSPRTSPQTGVPVMSRKNRDEKHCVEAEASLSLTDVSEIPDDAELAETFYSQFEDDFENDDSEDEFENEDDLSALIGQMNDALEQTESRDQKLSEGDLPSEGFTDTWRYKRIQALKAEGERLLGPEAFRRVYSFLKQVRFENELRSEDSIQDGLAKIVDKPRDCFIVDQLLFMEKQAEIASVNDTE</sequence>
<keyword evidence="3" id="KW-0723">Serine/threonine-protein kinase</keyword>
<comment type="catalytic activity">
    <reaction evidence="9">
        <text>L-seryl-[protein] + ATP = O-phospho-L-seryl-[protein] + ADP + H(+)</text>
        <dbReference type="Rhea" id="RHEA:17989"/>
        <dbReference type="Rhea" id="RHEA-COMP:9863"/>
        <dbReference type="Rhea" id="RHEA-COMP:11604"/>
        <dbReference type="ChEBI" id="CHEBI:15378"/>
        <dbReference type="ChEBI" id="CHEBI:29999"/>
        <dbReference type="ChEBI" id="CHEBI:30616"/>
        <dbReference type="ChEBI" id="CHEBI:83421"/>
        <dbReference type="ChEBI" id="CHEBI:456216"/>
        <dbReference type="EC" id="2.7.11.1"/>
    </reaction>
</comment>
<dbReference type="InterPro" id="IPR051131">
    <property type="entry name" value="NEK_Ser/Thr_kinase_NIMA"/>
</dbReference>
<evidence type="ECO:0000259" key="10">
    <source>
        <dbReference type="PROSITE" id="PS50011"/>
    </source>
</evidence>
<reference evidence="11 12" key="1">
    <citation type="journal article" date="2018" name="Sci. Rep.">
        <title>Comparative analysis of the Pocillopora damicornis genome highlights role of immune system in coral evolution.</title>
        <authorList>
            <person name="Cunning R."/>
            <person name="Bay R.A."/>
            <person name="Gillette P."/>
            <person name="Baker A.C."/>
            <person name="Traylor-Knowles N."/>
        </authorList>
    </citation>
    <scope>NUCLEOTIDE SEQUENCE [LARGE SCALE GENOMIC DNA]</scope>
    <source>
        <strain evidence="11">RSMAS</strain>
        <tissue evidence="11">Whole animal</tissue>
    </source>
</reference>
<evidence type="ECO:0000256" key="1">
    <source>
        <dbReference type="ARBA" id="ARBA00010886"/>
    </source>
</evidence>
<dbReference type="PROSITE" id="PS50011">
    <property type="entry name" value="PROTEIN_KINASE_DOM"/>
    <property type="match status" value="1"/>
</dbReference>
<dbReference type="STRING" id="46731.A0A3M6UB05"/>
<protein>
    <recommendedName>
        <fullName evidence="2">non-specific serine/threonine protein kinase</fullName>
        <ecNumber evidence="2">2.7.11.1</ecNumber>
    </recommendedName>
</protein>
<dbReference type="InterPro" id="IPR008271">
    <property type="entry name" value="Ser/Thr_kinase_AS"/>
</dbReference>
<dbReference type="OrthoDB" id="248923at2759"/>
<evidence type="ECO:0000256" key="2">
    <source>
        <dbReference type="ARBA" id="ARBA00012513"/>
    </source>
</evidence>
<dbReference type="PROSITE" id="PS00108">
    <property type="entry name" value="PROTEIN_KINASE_ST"/>
    <property type="match status" value="1"/>
</dbReference>
<organism evidence="11 12">
    <name type="scientific">Pocillopora damicornis</name>
    <name type="common">Cauliflower coral</name>
    <name type="synonym">Millepora damicornis</name>
    <dbReference type="NCBI Taxonomy" id="46731"/>
    <lineage>
        <taxon>Eukaryota</taxon>
        <taxon>Metazoa</taxon>
        <taxon>Cnidaria</taxon>
        <taxon>Anthozoa</taxon>
        <taxon>Hexacorallia</taxon>
        <taxon>Scleractinia</taxon>
        <taxon>Astrocoeniina</taxon>
        <taxon>Pocilloporidae</taxon>
        <taxon>Pocillopora</taxon>
    </lineage>
</organism>
<accession>A0A3M6UB05</accession>
<dbReference type="InterPro" id="IPR001245">
    <property type="entry name" value="Ser-Thr/Tyr_kinase_cat_dom"/>
</dbReference>
<evidence type="ECO:0000313" key="11">
    <source>
        <dbReference type="EMBL" id="RMX50847.1"/>
    </source>
</evidence>
<name>A0A3M6UB05_POCDA</name>
<comment type="catalytic activity">
    <reaction evidence="8">
        <text>L-threonyl-[protein] + ATP = O-phospho-L-threonyl-[protein] + ADP + H(+)</text>
        <dbReference type="Rhea" id="RHEA:46608"/>
        <dbReference type="Rhea" id="RHEA-COMP:11060"/>
        <dbReference type="Rhea" id="RHEA-COMP:11605"/>
        <dbReference type="ChEBI" id="CHEBI:15378"/>
        <dbReference type="ChEBI" id="CHEBI:30013"/>
        <dbReference type="ChEBI" id="CHEBI:30616"/>
        <dbReference type="ChEBI" id="CHEBI:61977"/>
        <dbReference type="ChEBI" id="CHEBI:456216"/>
        <dbReference type="EC" id="2.7.11.1"/>
    </reaction>
</comment>
<evidence type="ECO:0000256" key="9">
    <source>
        <dbReference type="ARBA" id="ARBA00048679"/>
    </source>
</evidence>
<keyword evidence="7" id="KW-0067">ATP-binding</keyword>
<keyword evidence="4" id="KW-0808">Transferase</keyword>
<dbReference type="PRINTS" id="PR00109">
    <property type="entry name" value="TYRKINASE"/>
</dbReference>
<dbReference type="PANTHER" id="PTHR44899:SF8">
    <property type="entry name" value="NIMA-RELATED KINASE 11"/>
    <property type="match status" value="1"/>
</dbReference>
<dbReference type="Pfam" id="PF00069">
    <property type="entry name" value="Pkinase"/>
    <property type="match status" value="1"/>
</dbReference>
<evidence type="ECO:0000256" key="3">
    <source>
        <dbReference type="ARBA" id="ARBA00022527"/>
    </source>
</evidence>
<dbReference type="Proteomes" id="UP000275408">
    <property type="component" value="Unassembled WGS sequence"/>
</dbReference>
<dbReference type="OMA" id="PITPMRD"/>
<dbReference type="Gene3D" id="1.10.510.10">
    <property type="entry name" value="Transferase(Phosphotransferase) domain 1"/>
    <property type="match status" value="1"/>
</dbReference>
<dbReference type="PANTHER" id="PTHR44899">
    <property type="entry name" value="CAMK FAMILY PROTEIN KINASE"/>
    <property type="match status" value="1"/>
</dbReference>
<evidence type="ECO:0000256" key="5">
    <source>
        <dbReference type="ARBA" id="ARBA00022741"/>
    </source>
</evidence>
<dbReference type="Gene3D" id="3.30.200.20">
    <property type="entry name" value="Phosphorylase Kinase, domain 1"/>
    <property type="match status" value="1"/>
</dbReference>
<keyword evidence="6" id="KW-0418">Kinase</keyword>
<dbReference type="SMART" id="SM00220">
    <property type="entry name" value="S_TKc"/>
    <property type="match status" value="1"/>
</dbReference>
<dbReference type="GO" id="GO:0005524">
    <property type="term" value="F:ATP binding"/>
    <property type="evidence" value="ECO:0007669"/>
    <property type="project" value="UniProtKB-KW"/>
</dbReference>
<dbReference type="InterPro" id="IPR011009">
    <property type="entry name" value="Kinase-like_dom_sf"/>
</dbReference>
<gene>
    <name evidence="11" type="ORF">pdam_00017238</name>
</gene>
<evidence type="ECO:0000256" key="4">
    <source>
        <dbReference type="ARBA" id="ARBA00022679"/>
    </source>
</evidence>
<comment type="caution">
    <text evidence="11">The sequence shown here is derived from an EMBL/GenBank/DDBJ whole genome shotgun (WGS) entry which is preliminary data.</text>
</comment>